<evidence type="ECO:0000313" key="4">
    <source>
        <dbReference type="EMBL" id="CRK90222.1"/>
    </source>
</evidence>
<dbReference type="OrthoDB" id="10071059at2759"/>
<sequence>MSFKFIVFCALVAVAKAGVIAQQPIAYTQPIAYAQPALAVQKTLVHAQPAYVAKNVEEYDANPQYTFSYDIHDGLTGDAKSQTESRDGDVVKGQYSLVEADGTRRIVDYTADPVNGFNAVVHKEGVAHTAAVVAKIAQPAIVAKALIPAVQKTIYAQPAVAYHQAQPAYVKHY</sequence>
<evidence type="ECO:0000256" key="3">
    <source>
        <dbReference type="SAM" id="SignalP"/>
    </source>
</evidence>
<evidence type="ECO:0000256" key="2">
    <source>
        <dbReference type="PROSITE-ProRule" id="PRU00497"/>
    </source>
</evidence>
<keyword evidence="1 2" id="KW-0193">Cuticle</keyword>
<protein>
    <submittedName>
        <fullName evidence="4">CLUMA_CG003935, isoform A</fullName>
    </submittedName>
</protein>
<dbReference type="Pfam" id="PF00379">
    <property type="entry name" value="Chitin_bind_4"/>
    <property type="match status" value="1"/>
</dbReference>
<dbReference type="GO" id="GO:0042302">
    <property type="term" value="F:structural constituent of cuticle"/>
    <property type="evidence" value="ECO:0007669"/>
    <property type="project" value="UniProtKB-UniRule"/>
</dbReference>
<dbReference type="PANTHER" id="PTHR12236:SF86">
    <property type="entry name" value="CCP84AC-RELATED"/>
    <property type="match status" value="1"/>
</dbReference>
<dbReference type="PROSITE" id="PS00233">
    <property type="entry name" value="CHIT_BIND_RR_1"/>
    <property type="match status" value="1"/>
</dbReference>
<organism evidence="4 5">
    <name type="scientific">Clunio marinus</name>
    <dbReference type="NCBI Taxonomy" id="568069"/>
    <lineage>
        <taxon>Eukaryota</taxon>
        <taxon>Metazoa</taxon>
        <taxon>Ecdysozoa</taxon>
        <taxon>Arthropoda</taxon>
        <taxon>Hexapoda</taxon>
        <taxon>Insecta</taxon>
        <taxon>Pterygota</taxon>
        <taxon>Neoptera</taxon>
        <taxon>Endopterygota</taxon>
        <taxon>Diptera</taxon>
        <taxon>Nematocera</taxon>
        <taxon>Chironomoidea</taxon>
        <taxon>Chironomidae</taxon>
        <taxon>Clunio</taxon>
    </lineage>
</organism>
<dbReference type="AlphaFoldDB" id="A0A1J1HUN8"/>
<dbReference type="STRING" id="568069.A0A1J1HUN8"/>
<keyword evidence="5" id="KW-1185">Reference proteome</keyword>
<dbReference type="PROSITE" id="PS51155">
    <property type="entry name" value="CHIT_BIND_RR_2"/>
    <property type="match status" value="1"/>
</dbReference>
<dbReference type="PRINTS" id="PR00947">
    <property type="entry name" value="CUTICLE"/>
</dbReference>
<reference evidence="4 5" key="1">
    <citation type="submission" date="2015-04" db="EMBL/GenBank/DDBJ databases">
        <authorList>
            <person name="Syromyatnikov M.Y."/>
            <person name="Popov V.N."/>
        </authorList>
    </citation>
    <scope>NUCLEOTIDE SEQUENCE [LARGE SCALE GENOMIC DNA]</scope>
</reference>
<evidence type="ECO:0000313" key="5">
    <source>
        <dbReference type="Proteomes" id="UP000183832"/>
    </source>
</evidence>
<dbReference type="EMBL" id="CVRI01000017">
    <property type="protein sequence ID" value="CRK90222.1"/>
    <property type="molecule type" value="Genomic_DNA"/>
</dbReference>
<gene>
    <name evidence="4" type="primary">putative Cuticle protein</name>
    <name evidence="4" type="ORF">CLUMA_CG003935</name>
</gene>
<name>A0A1J1HUN8_9DIPT</name>
<dbReference type="Proteomes" id="UP000183832">
    <property type="component" value="Unassembled WGS sequence"/>
</dbReference>
<dbReference type="PANTHER" id="PTHR12236">
    <property type="entry name" value="STRUCTURAL CONTITUENT OF CUTICLE"/>
    <property type="match status" value="1"/>
</dbReference>
<feature type="chain" id="PRO_5012746358" evidence="3">
    <location>
        <begin position="18"/>
        <end position="173"/>
    </location>
</feature>
<dbReference type="InterPro" id="IPR031311">
    <property type="entry name" value="CHIT_BIND_RR_consensus"/>
</dbReference>
<dbReference type="InterPro" id="IPR000618">
    <property type="entry name" value="Insect_cuticle"/>
</dbReference>
<feature type="signal peptide" evidence="3">
    <location>
        <begin position="1"/>
        <end position="17"/>
    </location>
</feature>
<dbReference type="GO" id="GO:0005615">
    <property type="term" value="C:extracellular space"/>
    <property type="evidence" value="ECO:0007669"/>
    <property type="project" value="TreeGrafter"/>
</dbReference>
<dbReference type="InterPro" id="IPR051217">
    <property type="entry name" value="Insect_Cuticle_Struc_Prot"/>
</dbReference>
<proteinExistence type="predicted"/>
<keyword evidence="3" id="KW-0732">Signal</keyword>
<dbReference type="GO" id="GO:0031012">
    <property type="term" value="C:extracellular matrix"/>
    <property type="evidence" value="ECO:0007669"/>
    <property type="project" value="TreeGrafter"/>
</dbReference>
<accession>A0A1J1HUN8</accession>
<evidence type="ECO:0000256" key="1">
    <source>
        <dbReference type="ARBA" id="ARBA00022460"/>
    </source>
</evidence>